<accession>A0A2K0TQJ7</accession>
<feature type="region of interest" description="Disordered" evidence="1">
    <location>
        <begin position="49"/>
        <end position="85"/>
    </location>
</feature>
<dbReference type="PANTHER" id="PTHR24148">
    <property type="entry name" value="ANKYRIN REPEAT DOMAIN-CONTAINING PROTEIN 39 HOMOLOG-RELATED"/>
    <property type="match status" value="1"/>
</dbReference>
<sequence>MYSGRPHHELVHIMKHSLFSFSQSFKSSHRSRYTASLRPVSRRTQILRTTNRIAANRALPRQRPSSTSHDGGSTDSHSNSNPSPQPIWRRRPSFWTLAFLVYVVSEFGQGYYIGYWKERSWQTQNNYSWMPWSDTTEAAGKDSKLVETDGYVPLVRPLEIRVLILHPGNKGSPIECTLEHRRLGSSKAKFDALSYVWGDPAVTGEITCNNRQRSVGRNLYDALERLRLLGEERVLWIDALCINQADNREKTQQVRLMGQIYSKAQRVLIWLGNNEAIQAGVGKLASRPPDEKHVDWKPLKPVFTNVFFYQAQAFLIWLGFDSAVNMGVANLEEPQSPRQFDWSALVPVVKSPWFNRVWCIQELVLASNPIIVTRDSMISWNQFARAVVELRTQFDIYRMKTQHRDNQSIENFYFLHDMRQKHRKRRRQRHNLLELLFLTRGFQATDPRDKLFALVGLAGDVLSSDWEVTPNYDLSVAEVYHRFALWHLTHKRQFEIFSFGRGQGLALSPELDTLPSWVPDLTRPDFAAPLPKLEYLSVNYIDLRYDVLKEFERRKKYFGEATKVYHADLKYPWWALGRQSDFRPARIAFSQGTAVIHVVGTQIGALKTLGTPFDKKIVNTEFTDEDLGFASNIWHTWAWLNQAWAVAGQSVLGDKYARLPRDIIDAVWRTVICCMTANGKNAQFTIYSRAAQALHENFLENAQRLGPRHSDRSLTQGDQVNKNAHVAAHGVVPFTEDLLKKLLLMHTSAVKWCPGRRFAVTDAGDFAAVPTAAQKGDVVCIFNGGRVPYVLRPGANGNYTLVGECYVDGMMRGEVRDRFPRRSHETSFSIQ</sequence>
<dbReference type="PANTHER" id="PTHR24148:SF64">
    <property type="entry name" value="HETEROKARYON INCOMPATIBILITY DOMAIN-CONTAINING PROTEIN"/>
    <property type="match status" value="1"/>
</dbReference>
<dbReference type="AlphaFoldDB" id="A0A2K0TQJ7"/>
<proteinExistence type="predicted"/>
<dbReference type="InterPro" id="IPR052895">
    <property type="entry name" value="HetReg/Transcr_Mod"/>
</dbReference>
<dbReference type="Pfam" id="PF06985">
    <property type="entry name" value="HET"/>
    <property type="match status" value="1"/>
</dbReference>
<comment type="caution">
    <text evidence="3">The sequence shown here is derived from an EMBL/GenBank/DDBJ whole genome shotgun (WGS) entry which is preliminary data.</text>
</comment>
<organism evidence="3 4">
    <name type="scientific">Trichoderma harzianum</name>
    <name type="common">Hypocrea lixii</name>
    <dbReference type="NCBI Taxonomy" id="5544"/>
    <lineage>
        <taxon>Eukaryota</taxon>
        <taxon>Fungi</taxon>
        <taxon>Dikarya</taxon>
        <taxon>Ascomycota</taxon>
        <taxon>Pezizomycotina</taxon>
        <taxon>Sordariomycetes</taxon>
        <taxon>Hypocreomycetidae</taxon>
        <taxon>Hypocreales</taxon>
        <taxon>Hypocreaceae</taxon>
        <taxon>Trichoderma</taxon>
    </lineage>
</organism>
<dbReference type="Pfam" id="PF26639">
    <property type="entry name" value="Het-6_barrel"/>
    <property type="match status" value="1"/>
</dbReference>
<evidence type="ECO:0000313" key="4">
    <source>
        <dbReference type="Proteomes" id="UP000236290"/>
    </source>
</evidence>
<name>A0A2K0TQJ7_TRIHA</name>
<protein>
    <recommendedName>
        <fullName evidence="2">Heterokaryon incompatibility domain-containing protein</fullName>
    </recommendedName>
</protein>
<evidence type="ECO:0000259" key="2">
    <source>
        <dbReference type="Pfam" id="PF06985"/>
    </source>
</evidence>
<dbReference type="EMBL" id="MTYI01000253">
    <property type="protein sequence ID" value="PNP47790.1"/>
    <property type="molecule type" value="Genomic_DNA"/>
</dbReference>
<evidence type="ECO:0000313" key="3">
    <source>
        <dbReference type="EMBL" id="PNP47790.1"/>
    </source>
</evidence>
<feature type="domain" description="Heterokaryon incompatibility" evidence="2">
    <location>
        <begin position="190"/>
        <end position="362"/>
    </location>
</feature>
<dbReference type="OrthoDB" id="3553147at2759"/>
<reference evidence="3 4" key="1">
    <citation type="submission" date="2017-02" db="EMBL/GenBank/DDBJ databases">
        <title>Genomes of Trichoderma spp. with biocontrol activity.</title>
        <authorList>
            <person name="Gardiner D."/>
            <person name="Kazan K."/>
            <person name="Vos C."/>
            <person name="Harvey P."/>
        </authorList>
    </citation>
    <scope>NUCLEOTIDE SEQUENCE [LARGE SCALE GENOMIC DNA]</scope>
    <source>
        <strain evidence="3 4">Tr1</strain>
    </source>
</reference>
<gene>
    <name evidence="3" type="ORF">THARTR1_10475</name>
</gene>
<dbReference type="Proteomes" id="UP000236290">
    <property type="component" value="Unassembled WGS sequence"/>
</dbReference>
<dbReference type="InterPro" id="IPR010730">
    <property type="entry name" value="HET"/>
</dbReference>
<feature type="compositionally biased region" description="Low complexity" evidence="1">
    <location>
        <begin position="65"/>
        <end position="81"/>
    </location>
</feature>
<evidence type="ECO:0000256" key="1">
    <source>
        <dbReference type="SAM" id="MobiDB-lite"/>
    </source>
</evidence>